<evidence type="ECO:0000259" key="1">
    <source>
        <dbReference type="PROSITE" id="PS51819"/>
    </source>
</evidence>
<keyword evidence="3" id="KW-1185">Reference proteome</keyword>
<proteinExistence type="predicted"/>
<dbReference type="EMBL" id="VDGG01000021">
    <property type="protein sequence ID" value="TQR14135.1"/>
    <property type="molecule type" value="Genomic_DNA"/>
</dbReference>
<dbReference type="Proteomes" id="UP000318937">
    <property type="component" value="Unassembled WGS sequence"/>
</dbReference>
<dbReference type="AlphaFoldDB" id="A0A544T9K5"/>
<dbReference type="PROSITE" id="PS51819">
    <property type="entry name" value="VOC"/>
    <property type="match status" value="1"/>
</dbReference>
<dbReference type="InterPro" id="IPR029068">
    <property type="entry name" value="Glyas_Bleomycin-R_OHBP_Dase"/>
</dbReference>
<organism evidence="2 3">
    <name type="scientific">Psychrobacillus soli</name>
    <dbReference type="NCBI Taxonomy" id="1543965"/>
    <lineage>
        <taxon>Bacteria</taxon>
        <taxon>Bacillati</taxon>
        <taxon>Bacillota</taxon>
        <taxon>Bacilli</taxon>
        <taxon>Bacillales</taxon>
        <taxon>Bacillaceae</taxon>
        <taxon>Psychrobacillus</taxon>
    </lineage>
</organism>
<dbReference type="InterPro" id="IPR004360">
    <property type="entry name" value="Glyas_Fos-R_dOase_dom"/>
</dbReference>
<dbReference type="InterPro" id="IPR037523">
    <property type="entry name" value="VOC_core"/>
</dbReference>
<protein>
    <submittedName>
        <fullName evidence="2">Glyoxalase</fullName>
    </submittedName>
</protein>
<sequence>MSFIFKSIDHVQLAAPKGSEAIAKQFFSGILGFQEIEKPESLRKKGGVWFTFANYQIHIGIEEPFAPAKKAHPAFQIENLDALKTHLTENEVSYIVDTDLPGANRIYLNDPFGNRIEILEWNKV</sequence>
<evidence type="ECO:0000313" key="2">
    <source>
        <dbReference type="EMBL" id="TQR14135.1"/>
    </source>
</evidence>
<dbReference type="Gene3D" id="3.10.180.10">
    <property type="entry name" value="2,3-Dihydroxybiphenyl 1,2-Dioxygenase, domain 1"/>
    <property type="match status" value="1"/>
</dbReference>
<evidence type="ECO:0000313" key="3">
    <source>
        <dbReference type="Proteomes" id="UP000318937"/>
    </source>
</evidence>
<accession>A0A544T9K5</accession>
<comment type="caution">
    <text evidence="2">The sequence shown here is derived from an EMBL/GenBank/DDBJ whole genome shotgun (WGS) entry which is preliminary data.</text>
</comment>
<reference evidence="2 3" key="1">
    <citation type="submission" date="2019-05" db="EMBL/GenBank/DDBJ databases">
        <title>Psychrobacillus vulpis sp. nov., a new species isolated from feces of a red fox that inhabits in The Tablas de Daimiel Natural Park, Albacete, Spain.</title>
        <authorList>
            <person name="Rodriguez M."/>
            <person name="Reina J.C."/>
            <person name="Bejar V."/>
            <person name="Llamas I."/>
        </authorList>
    </citation>
    <scope>NUCLEOTIDE SEQUENCE [LARGE SCALE GENOMIC DNA]</scope>
    <source>
        <strain evidence="2 3">NHI-2</strain>
    </source>
</reference>
<dbReference type="PANTHER" id="PTHR39175">
    <property type="entry name" value="FAMILY PROTEIN, PUTATIVE (AFU_ORTHOLOGUE AFUA_3G15060)-RELATED"/>
    <property type="match status" value="1"/>
</dbReference>
<dbReference type="SUPFAM" id="SSF54593">
    <property type="entry name" value="Glyoxalase/Bleomycin resistance protein/Dihydroxybiphenyl dioxygenase"/>
    <property type="match status" value="1"/>
</dbReference>
<dbReference type="Pfam" id="PF00903">
    <property type="entry name" value="Glyoxalase"/>
    <property type="match status" value="1"/>
</dbReference>
<name>A0A544T9K5_9BACI</name>
<gene>
    <name evidence="2" type="ORF">FG383_11525</name>
</gene>
<dbReference type="RefSeq" id="WP_142607537.1">
    <property type="nucleotide sequence ID" value="NZ_VDGG01000021.1"/>
</dbReference>
<dbReference type="PANTHER" id="PTHR39175:SF1">
    <property type="entry name" value="FAMILY PROTEIN, PUTATIVE (AFU_ORTHOLOGUE AFUA_3G15060)-RELATED"/>
    <property type="match status" value="1"/>
</dbReference>
<dbReference type="OrthoDB" id="9813630at2"/>
<feature type="domain" description="VOC" evidence="1">
    <location>
        <begin position="7"/>
        <end position="121"/>
    </location>
</feature>